<dbReference type="PANTHER" id="PTHR47706:SF6">
    <property type="entry name" value="NMRA-LIKE FAMILY PROTEIN (AFU_ORTHOLOGUE AFUA_6G00280)"/>
    <property type="match status" value="1"/>
</dbReference>
<dbReference type="GO" id="GO:0016491">
    <property type="term" value="F:oxidoreductase activity"/>
    <property type="evidence" value="ECO:0007669"/>
    <property type="project" value="UniProtKB-KW"/>
</dbReference>
<dbReference type="PANTHER" id="PTHR47706">
    <property type="entry name" value="NMRA-LIKE FAMILY PROTEIN"/>
    <property type="match status" value="1"/>
</dbReference>
<dbReference type="Pfam" id="PF05368">
    <property type="entry name" value="NmrA"/>
    <property type="match status" value="1"/>
</dbReference>
<dbReference type="InterPro" id="IPR008030">
    <property type="entry name" value="NmrA-like"/>
</dbReference>
<dbReference type="AlphaFoldDB" id="A0A101M9W8"/>
<evidence type="ECO:0000313" key="5">
    <source>
        <dbReference type="Proteomes" id="UP000055045"/>
    </source>
</evidence>
<dbReference type="Gene3D" id="3.90.25.10">
    <property type="entry name" value="UDP-galactose 4-epimerase, domain 1"/>
    <property type="match status" value="1"/>
</dbReference>
<comment type="caution">
    <text evidence="4">The sequence shown here is derived from an EMBL/GenBank/DDBJ whole genome shotgun (WGS) entry which is preliminary data.</text>
</comment>
<name>A0A101M9W8_PENFR</name>
<dbReference type="Proteomes" id="UP000055045">
    <property type="component" value="Unassembled WGS sequence"/>
</dbReference>
<dbReference type="STRING" id="48697.A0A101M9W8"/>
<dbReference type="EMBL" id="LLXE01000450">
    <property type="protein sequence ID" value="KUM56669.1"/>
    <property type="molecule type" value="Genomic_DNA"/>
</dbReference>
<dbReference type="SUPFAM" id="SSF51735">
    <property type="entry name" value="NAD(P)-binding Rossmann-fold domains"/>
    <property type="match status" value="1"/>
</dbReference>
<keyword evidence="2" id="KW-0560">Oxidoreductase</keyword>
<accession>A0A101M9W8</accession>
<evidence type="ECO:0000313" key="4">
    <source>
        <dbReference type="EMBL" id="KUM56669.1"/>
    </source>
</evidence>
<evidence type="ECO:0000256" key="1">
    <source>
        <dbReference type="ARBA" id="ARBA00022857"/>
    </source>
</evidence>
<organism evidence="4 5">
    <name type="scientific">Penicillium freii</name>
    <dbReference type="NCBI Taxonomy" id="48697"/>
    <lineage>
        <taxon>Eukaryota</taxon>
        <taxon>Fungi</taxon>
        <taxon>Dikarya</taxon>
        <taxon>Ascomycota</taxon>
        <taxon>Pezizomycotina</taxon>
        <taxon>Eurotiomycetes</taxon>
        <taxon>Eurotiomycetidae</taxon>
        <taxon>Eurotiales</taxon>
        <taxon>Aspergillaceae</taxon>
        <taxon>Penicillium</taxon>
    </lineage>
</organism>
<dbReference type="InterPro" id="IPR051609">
    <property type="entry name" value="NmrA/Isoflavone_reductase-like"/>
</dbReference>
<dbReference type="Gene3D" id="3.40.50.720">
    <property type="entry name" value="NAD(P)-binding Rossmann-like Domain"/>
    <property type="match status" value="1"/>
</dbReference>
<keyword evidence="1" id="KW-0521">NADP</keyword>
<gene>
    <name evidence="4" type="ORF">ACN42_g10538</name>
</gene>
<keyword evidence="5" id="KW-1185">Reference proteome</keyword>
<evidence type="ECO:0000259" key="3">
    <source>
        <dbReference type="Pfam" id="PF05368"/>
    </source>
</evidence>
<evidence type="ECO:0000256" key="2">
    <source>
        <dbReference type="ARBA" id="ARBA00023002"/>
    </source>
</evidence>
<dbReference type="InterPro" id="IPR036291">
    <property type="entry name" value="NAD(P)-bd_dom_sf"/>
</dbReference>
<reference evidence="4 5" key="1">
    <citation type="submission" date="2015-10" db="EMBL/GenBank/DDBJ databases">
        <title>Genome sequencing of Penicillium freii.</title>
        <authorList>
            <person name="Nguyen H.D."/>
            <person name="Visagie C.M."/>
            <person name="Seifert K.A."/>
        </authorList>
    </citation>
    <scope>NUCLEOTIDE SEQUENCE [LARGE SCALE GENOMIC DNA]</scope>
    <source>
        <strain evidence="4 5">DAOM 242723</strain>
    </source>
</reference>
<sequence length="189" mass="21268">MDYEAIGRGYKQYMFNEQLDVRDFLRSQSTTRWLALSTGLFTSVTFPPIGGLVDVENKLVYGIEDWDNIFSTTTTEDIGKFTAEIVLGPERDALFVNGPVYVAGDTVSYREVADATEEATGQKFTRKLLNQKEMQHNLQQELTAGNICRNVFAQGKGFLFDSVDLWVPQAGLKTTSFREFALEFFQGSA</sequence>
<proteinExistence type="predicted"/>
<protein>
    <recommendedName>
        <fullName evidence="3">NmrA-like domain-containing protein</fullName>
    </recommendedName>
</protein>
<feature type="domain" description="NmrA-like" evidence="3">
    <location>
        <begin position="12"/>
        <end position="180"/>
    </location>
</feature>